<evidence type="ECO:0000256" key="1">
    <source>
        <dbReference type="ARBA" id="ARBA00023015"/>
    </source>
</evidence>
<proteinExistence type="inferred from homology"/>
<dbReference type="RefSeq" id="XP_017992567.1">
    <property type="nucleotide sequence ID" value="XM_018135706.1"/>
</dbReference>
<comment type="caution">
    <text evidence="9">The sequence shown here is derived from an EMBL/GenBank/DDBJ whole genome shotgun (WGS) entry which is preliminary data.</text>
</comment>
<dbReference type="PROSITE" id="PS51319">
    <property type="entry name" value="TFIIS_N"/>
    <property type="match status" value="1"/>
</dbReference>
<feature type="compositionally biased region" description="Low complexity" evidence="7">
    <location>
        <begin position="26"/>
        <end position="37"/>
    </location>
</feature>
<comment type="similarity">
    <text evidence="5">Belongs to the IWS1 family.</text>
</comment>
<dbReference type="Gene3D" id="1.20.930.10">
    <property type="entry name" value="Conserved domain common to transcription factors TFIIS, elongin A, CRSP70"/>
    <property type="match status" value="1"/>
</dbReference>
<comment type="subcellular location">
    <subcellularLocation>
        <location evidence="6">Nucleus</location>
    </subcellularLocation>
</comment>
<dbReference type="Proteomes" id="UP000037751">
    <property type="component" value="Unassembled WGS sequence"/>
</dbReference>
<evidence type="ECO:0000256" key="7">
    <source>
        <dbReference type="SAM" id="MobiDB-lite"/>
    </source>
</evidence>
<dbReference type="InterPro" id="IPR017923">
    <property type="entry name" value="TFIIS_N"/>
</dbReference>
<dbReference type="InterPro" id="IPR051037">
    <property type="entry name" value="RNAPII_TF_IWS1"/>
</dbReference>
<dbReference type="GeneID" id="28727581"/>
<evidence type="ECO:0000259" key="8">
    <source>
        <dbReference type="PROSITE" id="PS51319"/>
    </source>
</evidence>
<feature type="compositionally biased region" description="Basic and acidic residues" evidence="7">
    <location>
        <begin position="79"/>
        <end position="90"/>
    </location>
</feature>
<evidence type="ECO:0000313" key="10">
    <source>
        <dbReference type="Proteomes" id="UP000037751"/>
    </source>
</evidence>
<sequence length="372" mass="41589">MAGDEDTEHRDIFGGDSDDEVEQDVTNTATTEQVTETTESEAADKTVADDDDALPSIPRREVTEDMLASEPIPPKKKARRDDEDADDGKAQPEPVDGADDEEEAPLTGKALIRAQVNARIDAALKSGKRRTTRRRAAGEDDLELMADEEVSALRTEMILAADEDEEANRAKQPATSKLRLLPRVVSTLQKSHLQQAILDNNLLEGVKRWLEPLPDRSLPALNIQKQLFGVLESMSIDTISLKMSGLGRVVVFYSLCKRVEPAIRRSAEHLVEVWTRPILKRSASYRDRHVAQAEWNQHSPHNQSSQLTEAAFATDKTRRHVGIPQAITTGFQVAPRNRVAGSTNDHEHQSRLANHQRLNRFKSRLKDANVRR</sequence>
<name>A0A0M9VPY0_9BASI</name>
<keyword evidence="3 6" id="KW-0539">Nucleus</keyword>
<evidence type="ECO:0000256" key="6">
    <source>
        <dbReference type="PROSITE-ProRule" id="PRU00649"/>
    </source>
</evidence>
<keyword evidence="10" id="KW-1185">Reference proteome</keyword>
<accession>A0A0M9VPY0</accession>
<evidence type="ECO:0000313" key="9">
    <source>
        <dbReference type="EMBL" id="KOS14935.1"/>
    </source>
</evidence>
<dbReference type="InterPro" id="IPR035441">
    <property type="entry name" value="TFIIS/LEDGF_dom_sf"/>
</dbReference>
<keyword evidence="1" id="KW-0805">Transcription regulation</keyword>
<dbReference type="VEuPathDB" id="FungiDB:Malapachy_1199"/>
<dbReference type="AlphaFoldDB" id="A0A0M9VPY0"/>
<dbReference type="Pfam" id="PF08711">
    <property type="entry name" value="Med26"/>
    <property type="match status" value="1"/>
</dbReference>
<evidence type="ECO:0000256" key="3">
    <source>
        <dbReference type="ARBA" id="ARBA00023242"/>
    </source>
</evidence>
<evidence type="ECO:0000256" key="2">
    <source>
        <dbReference type="ARBA" id="ARBA00023163"/>
    </source>
</evidence>
<dbReference type="OrthoDB" id="21124at2759"/>
<evidence type="ECO:0000256" key="4">
    <source>
        <dbReference type="ARBA" id="ARBA00037349"/>
    </source>
</evidence>
<feature type="domain" description="TFIIS N-terminal" evidence="8">
    <location>
        <begin position="204"/>
        <end position="281"/>
    </location>
</feature>
<dbReference type="FunFam" id="1.20.930.10:FF:000003">
    <property type="entry name" value="Putative Transcription factor IWS1"/>
    <property type="match status" value="1"/>
</dbReference>
<dbReference type="GO" id="GO:0016973">
    <property type="term" value="P:poly(A)+ mRNA export from nucleus"/>
    <property type="evidence" value="ECO:0007669"/>
    <property type="project" value="TreeGrafter"/>
</dbReference>
<dbReference type="PANTHER" id="PTHR46010">
    <property type="entry name" value="PROTEIN IWS1 HOMOLOG"/>
    <property type="match status" value="1"/>
</dbReference>
<evidence type="ECO:0000256" key="5">
    <source>
        <dbReference type="ARBA" id="ARBA00037992"/>
    </source>
</evidence>
<feature type="region of interest" description="Disordered" evidence="7">
    <location>
        <begin position="1"/>
        <end position="103"/>
    </location>
</feature>
<gene>
    <name evidence="9" type="ORF">Malapachy_1199</name>
</gene>
<protein>
    <submittedName>
        <fullName evidence="9">Transcription factor iws1</fullName>
    </submittedName>
</protein>
<comment type="function">
    <text evidence="4">Transcription factor involved in RNA polymerase II transcription regulation. May function in both SPT15/TBP post-recruitment and recruitment steps of transcription.</text>
</comment>
<organism evidence="9 10">
    <name type="scientific">Malassezia pachydermatis</name>
    <dbReference type="NCBI Taxonomy" id="77020"/>
    <lineage>
        <taxon>Eukaryota</taxon>
        <taxon>Fungi</taxon>
        <taxon>Dikarya</taxon>
        <taxon>Basidiomycota</taxon>
        <taxon>Ustilaginomycotina</taxon>
        <taxon>Malasseziomycetes</taxon>
        <taxon>Malasseziales</taxon>
        <taxon>Malasseziaceae</taxon>
        <taxon>Malassezia</taxon>
    </lineage>
</organism>
<dbReference type="PANTHER" id="PTHR46010:SF1">
    <property type="entry name" value="PROTEIN IWS1 HOMOLOG"/>
    <property type="match status" value="1"/>
</dbReference>
<reference evidence="9 10" key="1">
    <citation type="submission" date="2015-07" db="EMBL/GenBank/DDBJ databases">
        <title>Draft Genome Sequence of Malassezia furfur CBS1878 and Malassezia pachydermatis CBS1879.</title>
        <authorList>
            <person name="Triana S."/>
            <person name="Ohm R."/>
            <person name="Gonzalez A."/>
            <person name="DeCock H."/>
            <person name="Restrepo S."/>
            <person name="Celis A."/>
        </authorList>
    </citation>
    <scope>NUCLEOTIDE SEQUENCE [LARGE SCALE GENOMIC DNA]</scope>
    <source>
        <strain evidence="9 10">CBS 1879</strain>
    </source>
</reference>
<keyword evidence="2" id="KW-0804">Transcription</keyword>
<dbReference type="GO" id="GO:0005634">
    <property type="term" value="C:nucleus"/>
    <property type="evidence" value="ECO:0007669"/>
    <property type="project" value="UniProtKB-SubCell"/>
</dbReference>
<feature type="region of interest" description="Disordered" evidence="7">
    <location>
        <begin position="336"/>
        <end position="355"/>
    </location>
</feature>
<dbReference type="STRING" id="77020.A0A0M9VPY0"/>
<dbReference type="EMBL" id="LGAV01000003">
    <property type="protein sequence ID" value="KOS14935.1"/>
    <property type="molecule type" value="Genomic_DNA"/>
</dbReference>